<proteinExistence type="predicted"/>
<evidence type="ECO:0000313" key="2">
    <source>
        <dbReference type="EMBL" id="MBM6705354.1"/>
    </source>
</evidence>
<dbReference type="EMBL" id="JACJJC010000381">
    <property type="protein sequence ID" value="MBM6705354.1"/>
    <property type="molecule type" value="Genomic_DNA"/>
</dbReference>
<gene>
    <name evidence="2" type="ORF">H6A60_12860</name>
</gene>
<dbReference type="Proteomes" id="UP000715095">
    <property type="component" value="Unassembled WGS sequence"/>
</dbReference>
<comment type="caution">
    <text evidence="2">The sequence shown here is derived from an EMBL/GenBank/DDBJ whole genome shotgun (WGS) entry which is preliminary data.</text>
</comment>
<dbReference type="Pfam" id="PF03466">
    <property type="entry name" value="LysR_substrate"/>
    <property type="match status" value="1"/>
</dbReference>
<dbReference type="InterPro" id="IPR005119">
    <property type="entry name" value="LysR_subst-bd"/>
</dbReference>
<dbReference type="RefSeq" id="WP_239477752.1">
    <property type="nucleotide sequence ID" value="NZ_JACJJC010000381.1"/>
</dbReference>
<protein>
    <recommendedName>
        <fullName evidence="1">LysR substrate-binding domain-containing protein</fullName>
    </recommendedName>
</protein>
<dbReference type="Gene3D" id="3.40.190.10">
    <property type="entry name" value="Periplasmic binding protein-like II"/>
    <property type="match status" value="2"/>
</dbReference>
<accession>A0ABS2DVN1</accession>
<organism evidence="2 3">
    <name type="scientific">Sutterella massiliensis</name>
    <dbReference type="NCBI Taxonomy" id="1816689"/>
    <lineage>
        <taxon>Bacteria</taxon>
        <taxon>Pseudomonadati</taxon>
        <taxon>Pseudomonadota</taxon>
        <taxon>Betaproteobacteria</taxon>
        <taxon>Burkholderiales</taxon>
        <taxon>Sutterellaceae</taxon>
        <taxon>Sutterella</taxon>
    </lineage>
</organism>
<keyword evidence="3" id="KW-1185">Reference proteome</keyword>
<dbReference type="SUPFAM" id="SSF53850">
    <property type="entry name" value="Periplasmic binding protein-like II"/>
    <property type="match status" value="1"/>
</dbReference>
<evidence type="ECO:0000259" key="1">
    <source>
        <dbReference type="Pfam" id="PF03466"/>
    </source>
</evidence>
<evidence type="ECO:0000313" key="3">
    <source>
        <dbReference type="Proteomes" id="UP000715095"/>
    </source>
</evidence>
<reference evidence="2 3" key="1">
    <citation type="journal article" date="2021" name="Sci. Rep.">
        <title>The distribution of antibiotic resistance genes in chicken gut microbiota commensals.</title>
        <authorList>
            <person name="Juricova H."/>
            <person name="Matiasovicova J."/>
            <person name="Kubasova T."/>
            <person name="Cejkova D."/>
            <person name="Rychlik I."/>
        </authorList>
    </citation>
    <scope>NUCLEOTIDE SEQUENCE [LARGE SCALE GENOMIC DNA]</scope>
    <source>
        <strain evidence="2 3">An829</strain>
    </source>
</reference>
<sequence>FPSLAKIRRLVPNIGLDFRAMREINTDYRRALADGVVDLVICPDPPVPPDFRSQRICSETYVFIVSPEHPLAEIKASRQLVAADFREYRFIKMLISPFVNI</sequence>
<feature type="non-terminal residue" evidence="2">
    <location>
        <position position="101"/>
    </location>
</feature>
<feature type="domain" description="LysR substrate-binding" evidence="1">
    <location>
        <begin position="3"/>
        <end position="91"/>
    </location>
</feature>
<feature type="non-terminal residue" evidence="2">
    <location>
        <position position="1"/>
    </location>
</feature>
<name>A0ABS2DVN1_9BURK</name>